<protein>
    <recommendedName>
        <fullName evidence="2">Acyl-CoA oxidase/dehydrogenase middle domain-containing protein</fullName>
    </recommendedName>
</protein>
<reference evidence="3" key="1">
    <citation type="submission" date="2020-03" db="EMBL/GenBank/DDBJ databases">
        <title>Draft sequencing of Calidifontibacter sp. DB0510.</title>
        <authorList>
            <person name="Kim D.-U."/>
        </authorList>
    </citation>
    <scope>NUCLEOTIDE SEQUENCE</scope>
    <source>
        <strain evidence="3">DB0510</strain>
    </source>
</reference>
<dbReference type="Gene3D" id="2.40.110.20">
    <property type="match status" value="1"/>
</dbReference>
<dbReference type="PANTHER" id="PTHR42707">
    <property type="entry name" value="ACYL-COA DEHYDROGENASE"/>
    <property type="match status" value="1"/>
</dbReference>
<dbReference type="SUPFAM" id="SSF56645">
    <property type="entry name" value="Acyl-CoA dehydrogenase NM domain-like"/>
    <property type="match status" value="1"/>
</dbReference>
<evidence type="ECO:0000313" key="3">
    <source>
        <dbReference type="EMBL" id="NHN54295.1"/>
    </source>
</evidence>
<sequence length="108" mass="11554">MRLRHKRVRHTARSWTRSTNSAGLPGTRPPVSSATRRLQPVDAAGNEAAILAGMGMTEKQGGSDVRTNITEAARQDDNSYLLRGHKSFTSAPANDIFLVLAQAPGGVT</sequence>
<feature type="domain" description="Acyl-CoA oxidase/dehydrogenase middle" evidence="2">
    <location>
        <begin position="54"/>
        <end position="102"/>
    </location>
</feature>
<dbReference type="Pfam" id="PF02770">
    <property type="entry name" value="Acyl-CoA_dh_M"/>
    <property type="match status" value="1"/>
</dbReference>
<evidence type="ECO:0000313" key="4">
    <source>
        <dbReference type="Proteomes" id="UP000744769"/>
    </source>
</evidence>
<evidence type="ECO:0000256" key="1">
    <source>
        <dbReference type="SAM" id="MobiDB-lite"/>
    </source>
</evidence>
<dbReference type="AlphaFoldDB" id="A0A967AZ49"/>
<accession>A0A967AZ49</accession>
<name>A0A967AZ49_9MICO</name>
<dbReference type="InterPro" id="IPR009100">
    <property type="entry name" value="AcylCoA_DH/oxidase_NM_dom_sf"/>
</dbReference>
<feature type="region of interest" description="Disordered" evidence="1">
    <location>
        <begin position="1"/>
        <end position="39"/>
    </location>
</feature>
<dbReference type="Proteomes" id="UP000744769">
    <property type="component" value="Unassembled WGS sequence"/>
</dbReference>
<comment type="caution">
    <text evidence="3">The sequence shown here is derived from an EMBL/GenBank/DDBJ whole genome shotgun (WGS) entry which is preliminary data.</text>
</comment>
<keyword evidence="4" id="KW-1185">Reference proteome</keyword>
<dbReference type="InterPro" id="IPR006091">
    <property type="entry name" value="Acyl-CoA_Oxase/DH_mid-dom"/>
</dbReference>
<proteinExistence type="predicted"/>
<gene>
    <name evidence="3" type="ORF">G9U51_00660</name>
</gene>
<dbReference type="InterPro" id="IPR052904">
    <property type="entry name" value="Acyl-CoA_dehydrogenase-like"/>
</dbReference>
<dbReference type="PANTHER" id="PTHR42707:SF3">
    <property type="entry name" value="ACYL-COA DEHYDROGENASE AIDB-RELATED"/>
    <property type="match status" value="1"/>
</dbReference>
<organism evidence="3 4">
    <name type="scientific">Metallococcus carri</name>
    <dbReference type="NCBI Taxonomy" id="1656884"/>
    <lineage>
        <taxon>Bacteria</taxon>
        <taxon>Bacillati</taxon>
        <taxon>Actinomycetota</taxon>
        <taxon>Actinomycetes</taxon>
        <taxon>Micrococcales</taxon>
        <taxon>Dermacoccaceae</taxon>
        <taxon>Metallococcus</taxon>
    </lineage>
</organism>
<dbReference type="GO" id="GO:0003995">
    <property type="term" value="F:acyl-CoA dehydrogenase activity"/>
    <property type="evidence" value="ECO:0007669"/>
    <property type="project" value="TreeGrafter"/>
</dbReference>
<evidence type="ECO:0000259" key="2">
    <source>
        <dbReference type="Pfam" id="PF02770"/>
    </source>
</evidence>
<feature type="compositionally biased region" description="Basic residues" evidence="1">
    <location>
        <begin position="1"/>
        <end position="12"/>
    </location>
</feature>
<feature type="compositionally biased region" description="Polar residues" evidence="1">
    <location>
        <begin position="13"/>
        <end position="22"/>
    </location>
</feature>
<dbReference type="EMBL" id="JAAOIV010000001">
    <property type="protein sequence ID" value="NHN54295.1"/>
    <property type="molecule type" value="Genomic_DNA"/>
</dbReference>